<sequence>MMENKAISQKEYLKKYTLGDGDEKKKKKKKKKHKTGAKTVKIIDDDIDLRNMRPIEDGEFDILLEGEDAPQIAGIVDERGPVDFTDKRRWKIITENDEGDLTIINRPVDKETRNLNETNTNRINDNLDLSPPRPTHSKDKHIDSRRRPKNDDDSDLSPPRQSKNYDSDLSPPRNTKHSARSISGRSYRSSGNRDSNSDFSPPRKNRKHNPDTDLYESRKNTKSRDSDLSRSRHNEHRSGRDNSPRSNSRRGDRRHDYHDKKSSSRSGGQDVPRSSRDEREKKHEDRDRDSRSYSDTREKRKKSRWDEETDESERGHTESHSKNHDSRAIKTLDGKTAGFQAARALREETEAIKRQEAEHFKKLSKEITGEGQATIVRDKTGRKRNLEAEAAEKREEEKKQREINEKYAKWGKGLKQVVDHEEKLKNDLYEMNKPLARYADDEDLEKQLRERMREFDPMEEYLKQKQIKEGKRKPDPPQYHGSYAPNRFGIKPGHRWDGVDRSNGYEKKWFESQNAKVALQEDAYKWSTADM</sequence>
<dbReference type="Pfam" id="PF09736">
    <property type="entry name" value="Bud13"/>
    <property type="match status" value="1"/>
</dbReference>
<dbReference type="InterPro" id="IPR018609">
    <property type="entry name" value="Bud13"/>
</dbReference>
<evidence type="ECO:0000256" key="2">
    <source>
        <dbReference type="ARBA" id="ARBA00014454"/>
    </source>
</evidence>
<feature type="compositionally biased region" description="Basic and acidic residues" evidence="3">
    <location>
        <begin position="208"/>
        <end position="262"/>
    </location>
</feature>
<comment type="similarity">
    <text evidence="1">Belongs to the CWC26 family.</text>
</comment>
<keyword evidence="4" id="KW-1185">Reference proteome</keyword>
<dbReference type="PANTHER" id="PTHR31809">
    <property type="entry name" value="BUD13 HOMOLOG"/>
    <property type="match status" value="1"/>
</dbReference>
<dbReference type="GO" id="GO:0000398">
    <property type="term" value="P:mRNA splicing, via spliceosome"/>
    <property type="evidence" value="ECO:0007669"/>
    <property type="project" value="TreeGrafter"/>
</dbReference>
<name>A0A6J1QVD5_9HYME</name>
<dbReference type="RefSeq" id="XP_024884866.1">
    <property type="nucleotide sequence ID" value="XM_025029098.1"/>
</dbReference>
<dbReference type="AlphaFoldDB" id="A0A6J1QVD5"/>
<dbReference type="GO" id="GO:0070274">
    <property type="term" value="C:RES complex"/>
    <property type="evidence" value="ECO:0007669"/>
    <property type="project" value="TreeGrafter"/>
</dbReference>
<feature type="compositionally biased region" description="Low complexity" evidence="3">
    <location>
        <begin position="115"/>
        <end position="127"/>
    </location>
</feature>
<reference evidence="5" key="1">
    <citation type="submission" date="2025-08" db="UniProtKB">
        <authorList>
            <consortium name="RefSeq"/>
        </authorList>
    </citation>
    <scope>IDENTIFICATION</scope>
    <source>
        <tissue evidence="5">Whole body</tissue>
    </source>
</reference>
<evidence type="ECO:0000313" key="4">
    <source>
        <dbReference type="Proteomes" id="UP000504618"/>
    </source>
</evidence>
<feature type="compositionally biased region" description="Basic and acidic residues" evidence="3">
    <location>
        <begin position="312"/>
        <end position="333"/>
    </location>
</feature>
<feature type="region of interest" description="Disordered" evidence="3">
    <location>
        <begin position="377"/>
        <end position="401"/>
    </location>
</feature>
<dbReference type="Proteomes" id="UP000504618">
    <property type="component" value="Unplaced"/>
</dbReference>
<protein>
    <recommendedName>
        <fullName evidence="2">BUD13 homolog</fullName>
    </recommendedName>
</protein>
<feature type="compositionally biased region" description="Low complexity" evidence="3">
    <location>
        <begin position="180"/>
        <end position="200"/>
    </location>
</feature>
<dbReference type="PANTHER" id="PTHR31809:SF0">
    <property type="entry name" value="BUD13 HOMOLOG"/>
    <property type="match status" value="1"/>
</dbReference>
<dbReference type="GeneID" id="112462984"/>
<feature type="region of interest" description="Disordered" evidence="3">
    <location>
        <begin position="465"/>
        <end position="496"/>
    </location>
</feature>
<feature type="compositionally biased region" description="Basic and acidic residues" evidence="3">
    <location>
        <begin position="273"/>
        <end position="298"/>
    </location>
</feature>
<dbReference type="GO" id="GO:0005684">
    <property type="term" value="C:U2-type spliceosomal complex"/>
    <property type="evidence" value="ECO:0007669"/>
    <property type="project" value="TreeGrafter"/>
</dbReference>
<feature type="compositionally biased region" description="Basic and acidic residues" evidence="3">
    <location>
        <begin position="465"/>
        <end position="475"/>
    </location>
</feature>
<proteinExistence type="inferred from homology"/>
<gene>
    <name evidence="5" type="primary">LOC112462984</name>
</gene>
<evidence type="ECO:0000313" key="5">
    <source>
        <dbReference type="RefSeq" id="XP_024884866.1"/>
    </source>
</evidence>
<dbReference type="GO" id="GO:0003723">
    <property type="term" value="F:RNA binding"/>
    <property type="evidence" value="ECO:0007669"/>
    <property type="project" value="TreeGrafter"/>
</dbReference>
<evidence type="ECO:0000256" key="3">
    <source>
        <dbReference type="SAM" id="MobiDB-lite"/>
    </source>
</evidence>
<organism evidence="4 5">
    <name type="scientific">Temnothorax curvispinosus</name>
    <dbReference type="NCBI Taxonomy" id="300111"/>
    <lineage>
        <taxon>Eukaryota</taxon>
        <taxon>Metazoa</taxon>
        <taxon>Ecdysozoa</taxon>
        <taxon>Arthropoda</taxon>
        <taxon>Hexapoda</taxon>
        <taxon>Insecta</taxon>
        <taxon>Pterygota</taxon>
        <taxon>Neoptera</taxon>
        <taxon>Endopterygota</taxon>
        <taxon>Hymenoptera</taxon>
        <taxon>Apocrita</taxon>
        <taxon>Aculeata</taxon>
        <taxon>Formicoidea</taxon>
        <taxon>Formicidae</taxon>
        <taxon>Myrmicinae</taxon>
        <taxon>Temnothorax</taxon>
    </lineage>
</organism>
<feature type="region of interest" description="Disordered" evidence="3">
    <location>
        <begin position="104"/>
        <end position="342"/>
    </location>
</feature>
<accession>A0A6J1QVD5</accession>
<evidence type="ECO:0000256" key="1">
    <source>
        <dbReference type="ARBA" id="ARBA00011069"/>
    </source>
</evidence>
<dbReference type="InterPro" id="IPR051112">
    <property type="entry name" value="CWC26_splicing_factor"/>
</dbReference>